<gene>
    <name evidence="3" type="ORF">PoB_002980600</name>
</gene>
<dbReference type="AlphaFoldDB" id="A0AAV4A9E6"/>
<evidence type="ECO:0000256" key="1">
    <source>
        <dbReference type="SAM" id="MobiDB-lite"/>
    </source>
</evidence>
<evidence type="ECO:0000256" key="2">
    <source>
        <dbReference type="SAM" id="Phobius"/>
    </source>
</evidence>
<proteinExistence type="predicted"/>
<organism evidence="3 4">
    <name type="scientific">Plakobranchus ocellatus</name>
    <dbReference type="NCBI Taxonomy" id="259542"/>
    <lineage>
        <taxon>Eukaryota</taxon>
        <taxon>Metazoa</taxon>
        <taxon>Spiralia</taxon>
        <taxon>Lophotrochozoa</taxon>
        <taxon>Mollusca</taxon>
        <taxon>Gastropoda</taxon>
        <taxon>Heterobranchia</taxon>
        <taxon>Euthyneura</taxon>
        <taxon>Panpulmonata</taxon>
        <taxon>Sacoglossa</taxon>
        <taxon>Placobranchoidea</taxon>
        <taxon>Plakobranchidae</taxon>
        <taxon>Plakobranchus</taxon>
    </lineage>
</organism>
<sequence>MVMAVVVVKMVTTMIILIEVAVMIAVYSGGYDSGNDSCSNGNNYHGDDSYGSGDNVGVDNVAESHPQIGPRCWSPPSDLQGPFGHGFELHHCYHGFMEGVEALDHLDKDKLYTQIEQIKPRSECRRHDHPIPSTSA</sequence>
<reference evidence="3 4" key="1">
    <citation type="journal article" date="2021" name="Elife">
        <title>Chloroplast acquisition without the gene transfer in kleptoplastic sea slugs, Plakobranchus ocellatus.</title>
        <authorList>
            <person name="Maeda T."/>
            <person name="Takahashi S."/>
            <person name="Yoshida T."/>
            <person name="Shimamura S."/>
            <person name="Takaki Y."/>
            <person name="Nagai Y."/>
            <person name="Toyoda A."/>
            <person name="Suzuki Y."/>
            <person name="Arimoto A."/>
            <person name="Ishii H."/>
            <person name="Satoh N."/>
            <person name="Nishiyama T."/>
            <person name="Hasebe M."/>
            <person name="Maruyama T."/>
            <person name="Minagawa J."/>
            <person name="Obokata J."/>
            <person name="Shigenobu S."/>
        </authorList>
    </citation>
    <scope>NUCLEOTIDE SEQUENCE [LARGE SCALE GENOMIC DNA]</scope>
</reference>
<comment type="caution">
    <text evidence="3">The sequence shown here is derived from an EMBL/GenBank/DDBJ whole genome shotgun (WGS) entry which is preliminary data.</text>
</comment>
<protein>
    <submittedName>
        <fullName evidence="3">Uncharacterized protein</fullName>
    </submittedName>
</protein>
<feature type="transmembrane region" description="Helical" evidence="2">
    <location>
        <begin position="6"/>
        <end position="27"/>
    </location>
</feature>
<accession>A0AAV4A9E6</accession>
<keyword evidence="2" id="KW-0812">Transmembrane</keyword>
<keyword evidence="2" id="KW-1133">Transmembrane helix</keyword>
<evidence type="ECO:0000313" key="4">
    <source>
        <dbReference type="Proteomes" id="UP000735302"/>
    </source>
</evidence>
<feature type="region of interest" description="Disordered" evidence="1">
    <location>
        <begin position="42"/>
        <end position="61"/>
    </location>
</feature>
<name>A0AAV4A9E6_9GAST</name>
<keyword evidence="4" id="KW-1185">Reference proteome</keyword>
<dbReference type="EMBL" id="BLXT01003724">
    <property type="protein sequence ID" value="GFO03301.1"/>
    <property type="molecule type" value="Genomic_DNA"/>
</dbReference>
<keyword evidence="2" id="KW-0472">Membrane</keyword>
<evidence type="ECO:0000313" key="3">
    <source>
        <dbReference type="EMBL" id="GFO03301.1"/>
    </source>
</evidence>
<dbReference type="Proteomes" id="UP000735302">
    <property type="component" value="Unassembled WGS sequence"/>
</dbReference>